<comment type="caution">
    <text evidence="2">The sequence shown here is derived from an EMBL/GenBank/DDBJ whole genome shotgun (WGS) entry which is preliminary data.</text>
</comment>
<dbReference type="Pfam" id="PF04250">
    <property type="entry name" value="DUF429"/>
    <property type="match status" value="1"/>
</dbReference>
<dbReference type="Proteomes" id="UP000433071">
    <property type="component" value="Unassembled WGS sequence"/>
</dbReference>
<proteinExistence type="predicted"/>
<feature type="compositionally biased region" description="Basic residues" evidence="1">
    <location>
        <begin position="272"/>
        <end position="285"/>
    </location>
</feature>
<protein>
    <submittedName>
        <fullName evidence="2">DUF429 domain-containing protein</fullName>
    </submittedName>
</protein>
<gene>
    <name evidence="2" type="ORF">GJ743_17115</name>
</gene>
<dbReference type="EMBL" id="WMLB01000042">
    <property type="protein sequence ID" value="MTH70093.1"/>
    <property type="molecule type" value="Genomic_DNA"/>
</dbReference>
<dbReference type="InterPro" id="IPR007362">
    <property type="entry name" value="DUF429"/>
</dbReference>
<name>A0A6I3MIE9_9MICO</name>
<accession>A0A6I3MIE9</accession>
<feature type="region of interest" description="Disordered" evidence="1">
    <location>
        <begin position="267"/>
        <end position="287"/>
    </location>
</feature>
<dbReference type="AlphaFoldDB" id="A0A6I3MIE9"/>
<evidence type="ECO:0000256" key="1">
    <source>
        <dbReference type="SAM" id="MobiDB-lite"/>
    </source>
</evidence>
<keyword evidence="3" id="KW-1185">Reference proteome</keyword>
<sequence length="357" mass="39043">MSTFIGVDLAWGEGNERKAANETGLVMIDDAGIVLDAGWVRGIDAVVSWLTARATSSSLIAVDAPLVVSNATGMRDCEREVGRAYGRWQVSANATNLGRGWQAGISLRDRLEEAGFRYWSGLGAREPSSATFFECYPYTTLVGASEFGYDDERPRYKRMVSTMTPAERREFRARECDELIRRFAGFRDSDPPIDLASHTLTQTLLDEHSPLADIPYKHREDLLDAAIAAWTSALWGRFGMERCQVLGAGSEPDDEGRVATIIAPARPEQRKSGRPGGKRISHRVHSSMGRTATSSALKLHIDADLGRVDTLEIQTSTGEVLSFPVNGKLHLRLNDDGRTLRAETGALTPLATDSGCV</sequence>
<organism evidence="2 3">
    <name type="scientific">Agromyces bracchium</name>
    <dbReference type="NCBI Taxonomy" id="88376"/>
    <lineage>
        <taxon>Bacteria</taxon>
        <taxon>Bacillati</taxon>
        <taxon>Actinomycetota</taxon>
        <taxon>Actinomycetes</taxon>
        <taxon>Micrococcales</taxon>
        <taxon>Microbacteriaceae</taxon>
        <taxon>Agromyces</taxon>
    </lineage>
</organism>
<evidence type="ECO:0000313" key="3">
    <source>
        <dbReference type="Proteomes" id="UP000433071"/>
    </source>
</evidence>
<reference evidence="2 3" key="1">
    <citation type="submission" date="2019-11" db="EMBL/GenBank/DDBJ databases">
        <title>Agromyces kandeliae sp. nov., isolated from mangrove soil.</title>
        <authorList>
            <person name="Wang R."/>
        </authorList>
    </citation>
    <scope>NUCLEOTIDE SEQUENCE [LARGE SCALE GENOMIC DNA]</scope>
    <source>
        <strain evidence="2 3">JCM 11433</strain>
    </source>
</reference>
<evidence type="ECO:0000313" key="2">
    <source>
        <dbReference type="EMBL" id="MTH70093.1"/>
    </source>
</evidence>